<feature type="domain" description="NAD-dependent epimerase/dehydratase" evidence="3">
    <location>
        <begin position="5"/>
        <end position="224"/>
    </location>
</feature>
<dbReference type="InterPro" id="IPR001509">
    <property type="entry name" value="Epimerase_deHydtase"/>
</dbReference>
<evidence type="ECO:0000256" key="2">
    <source>
        <dbReference type="ARBA" id="ARBA00023445"/>
    </source>
</evidence>
<dbReference type="Pfam" id="PF01370">
    <property type="entry name" value="Epimerase"/>
    <property type="match status" value="1"/>
</dbReference>
<sequence>MTERVLVTGASGFVAGHVIAELRAHGYQVRGTTRRPVDGLDDTVTADLSRDEGWAAAVEGCDYVMHVASPFPNETPKSEDDLVRPAVDGTLRVLRAAADAGVKRVVLTSSLSAVTSGHHDQAVRTEADWSIVERIRAYPKSKTLAERAAWDFSRKSGLALVSLNPGMVLGPLLSSTVGTSVQVVRRLMTRDVPASPKMGFAPVDVRDVATAHRLALETPAAAGNRYILAGEHMWMRDIAAVLAEEFNPLGYRVPTGTLPTLLVRLMARFDASIRPALDFVGRRELVSAEKAHRELGWTTRPLRDTILDTARSLIDLGLAPNPSKNSVATNS</sequence>
<gene>
    <name evidence="4" type="ORF">DMH04_14280</name>
</gene>
<dbReference type="InterPro" id="IPR050425">
    <property type="entry name" value="NAD(P)_dehydrat-like"/>
</dbReference>
<dbReference type="AlphaFoldDB" id="A0A428ZE40"/>
<evidence type="ECO:0000259" key="3">
    <source>
        <dbReference type="Pfam" id="PF01370"/>
    </source>
</evidence>
<dbReference type="SUPFAM" id="SSF51735">
    <property type="entry name" value="NAD(P)-binding Rossmann-fold domains"/>
    <property type="match status" value="1"/>
</dbReference>
<evidence type="ECO:0000313" key="5">
    <source>
        <dbReference type="Proteomes" id="UP000287547"/>
    </source>
</evidence>
<dbReference type="PANTHER" id="PTHR10366:SF564">
    <property type="entry name" value="STEROL-4-ALPHA-CARBOXYLATE 3-DEHYDROGENASE, DECARBOXYLATING"/>
    <property type="match status" value="1"/>
</dbReference>
<name>A0A428ZE40_KIBAR</name>
<accession>A0A428ZE40</accession>
<dbReference type="OrthoDB" id="9778052at2"/>
<organism evidence="4 5">
    <name type="scientific">Kibdelosporangium aridum</name>
    <dbReference type="NCBI Taxonomy" id="2030"/>
    <lineage>
        <taxon>Bacteria</taxon>
        <taxon>Bacillati</taxon>
        <taxon>Actinomycetota</taxon>
        <taxon>Actinomycetes</taxon>
        <taxon>Pseudonocardiales</taxon>
        <taxon>Pseudonocardiaceae</taxon>
        <taxon>Kibdelosporangium</taxon>
    </lineage>
</organism>
<dbReference type="Proteomes" id="UP000287547">
    <property type="component" value="Unassembled WGS sequence"/>
</dbReference>
<dbReference type="EMBL" id="QHKI01000009">
    <property type="protein sequence ID" value="RSM86329.1"/>
    <property type="molecule type" value="Genomic_DNA"/>
</dbReference>
<dbReference type="Gene3D" id="3.40.50.720">
    <property type="entry name" value="NAD(P)-binding Rossmann-like Domain"/>
    <property type="match status" value="1"/>
</dbReference>
<protein>
    <submittedName>
        <fullName evidence="4">Cinnamoyl-CoA reductase</fullName>
    </submittedName>
</protein>
<dbReference type="PANTHER" id="PTHR10366">
    <property type="entry name" value="NAD DEPENDENT EPIMERASE/DEHYDRATASE"/>
    <property type="match status" value="1"/>
</dbReference>
<reference evidence="4 5" key="1">
    <citation type="submission" date="2018-05" db="EMBL/GenBank/DDBJ databases">
        <title>Evolution of GPA BGCs.</title>
        <authorList>
            <person name="Waglechner N."/>
            <person name="Wright G.D."/>
        </authorList>
    </citation>
    <scope>NUCLEOTIDE SEQUENCE [LARGE SCALE GENOMIC DNA]</scope>
    <source>
        <strain evidence="4 5">A82846</strain>
    </source>
</reference>
<dbReference type="FunFam" id="3.40.50.720:FF:000336">
    <property type="entry name" value="Aldehyde reductase"/>
    <property type="match status" value="1"/>
</dbReference>
<dbReference type="GO" id="GO:0016616">
    <property type="term" value="F:oxidoreductase activity, acting on the CH-OH group of donors, NAD or NADP as acceptor"/>
    <property type="evidence" value="ECO:0007669"/>
    <property type="project" value="TreeGrafter"/>
</dbReference>
<comment type="caution">
    <text evidence="4">The sequence shown here is derived from an EMBL/GenBank/DDBJ whole genome shotgun (WGS) entry which is preliminary data.</text>
</comment>
<dbReference type="InterPro" id="IPR036291">
    <property type="entry name" value="NAD(P)-bd_dom_sf"/>
</dbReference>
<comment type="similarity">
    <text evidence="2">Belongs to the NAD(P)-dependent epimerase/dehydratase family. Dihydroflavonol-4-reductase subfamily.</text>
</comment>
<evidence type="ECO:0000256" key="1">
    <source>
        <dbReference type="ARBA" id="ARBA00023002"/>
    </source>
</evidence>
<dbReference type="RefSeq" id="WP_037256191.1">
    <property type="nucleotide sequence ID" value="NZ_QHKI01000009.1"/>
</dbReference>
<evidence type="ECO:0000313" key="4">
    <source>
        <dbReference type="EMBL" id="RSM86329.1"/>
    </source>
</evidence>
<proteinExistence type="inferred from homology"/>
<keyword evidence="1" id="KW-0560">Oxidoreductase</keyword>